<evidence type="ECO:0000256" key="2">
    <source>
        <dbReference type="ARBA" id="ARBA00022525"/>
    </source>
</evidence>
<dbReference type="InterPro" id="IPR037120">
    <property type="entry name" value="Haem_peroxidase_sf_animal"/>
</dbReference>
<evidence type="ECO:0000256" key="5">
    <source>
        <dbReference type="ARBA" id="ARBA00023180"/>
    </source>
</evidence>
<keyword evidence="6" id="KW-0349">Heme</keyword>
<evidence type="ECO:0000256" key="3">
    <source>
        <dbReference type="ARBA" id="ARBA00022559"/>
    </source>
</evidence>
<dbReference type="FunFam" id="1.10.640.10:FF:000003">
    <property type="entry name" value="chorion peroxidase"/>
    <property type="match status" value="1"/>
</dbReference>
<dbReference type="GO" id="GO:0046872">
    <property type="term" value="F:metal ion binding"/>
    <property type="evidence" value="ECO:0007669"/>
    <property type="project" value="UniProtKB-KW"/>
</dbReference>
<dbReference type="EMBL" id="KM667939">
    <property type="protein sequence ID" value="AIZ68326.1"/>
    <property type="molecule type" value="mRNA"/>
</dbReference>
<dbReference type="SUPFAM" id="SSF48113">
    <property type="entry name" value="Heme-dependent peroxidases"/>
    <property type="match status" value="1"/>
</dbReference>
<accession>A0A0A7LYX9</accession>
<keyword evidence="4" id="KW-0732">Signal</keyword>
<dbReference type="PRINTS" id="PR00457">
    <property type="entry name" value="ANPEROXIDASE"/>
</dbReference>
<sequence length="792" mass="88852">MSSRVGSSILMIPKKSGWLIVGFIFSELIPLFLCQGRFHPSGVFPPFNSDDVTKFINSLPNICQTGECQSVVDCAGRLSFKERLQNICRIHGTEVGLCCERLSQNDVKLNQLDIESVPQKIPDCKSNLFRDTAEAQARTVDHQFPVSKLASIKNLDKSSSSFFHFNHQAPKAEAIANSKLAFEELDSIKQVTIFNGKDDLCLMSHGGDILVGKVTLNELRASCNANITCNVTDVFRHPRGICNNLVKPILGAVFTPVQRILRNNYFDGFSMPRHAKNGIQLPSARFVSSLITLRDSRINTQFTVLLMTAGQFIDHDLVHVPVHQQTGNVPLDCCSSQFGNNSLQCFPIAIPPNDFAFSPRTCINFVRSLPGPSIDCLPGPNQQLNQLTHWLDGSQIYGSTEEELEALRSNTNGLLKVNPTTGNLPPDTSNSECIQSTNCFLAGDSRVNEQLSLVAMHTLFVRQHNKVALVLLRQNPNATDDALFHLTRKIVTAQWQHIVYNEWLPTVLGPTTMQRFGLWTLRRGYSNDYRSDIDPRITNEFAAAAFRVGHTWIPGSLRTYDVHSARPTATRKLRTVFNLPSAINTPGGFDEVTFGMVVQNMEDYDNRITTEVAEHLFEMNDVGLDLIAINIQRARDHGIPGYVFYREVCDSHVIETWEDLSPLISHKNIALLKQAYSDVEDIDLFAGMLLEKSNEDSIIGSTFMCIISDQFVRLKKGDRFFYDLQGQPSSFTPDQLNEIRMFSLSRLICDNTNIIRIQPLALENANHKYNFIVNCDSRAIPETHYGFWSGVI</sequence>
<evidence type="ECO:0000256" key="1">
    <source>
        <dbReference type="ARBA" id="ARBA00004613"/>
    </source>
</evidence>
<dbReference type="GO" id="GO:0005576">
    <property type="term" value="C:extracellular region"/>
    <property type="evidence" value="ECO:0007669"/>
    <property type="project" value="UniProtKB-SubCell"/>
</dbReference>
<comment type="subcellular location">
    <subcellularLocation>
        <location evidence="1">Secreted</location>
    </subcellularLocation>
</comment>
<dbReference type="PROSITE" id="PS50292">
    <property type="entry name" value="PEROXIDASE_3"/>
    <property type="match status" value="1"/>
</dbReference>
<dbReference type="Gene3D" id="1.10.640.10">
    <property type="entry name" value="Haem peroxidase domain superfamily, animal type"/>
    <property type="match status" value="1"/>
</dbReference>
<protein>
    <submittedName>
        <fullName evidence="7">Isolate Cr2 peroxinectin mRNA</fullName>
    </submittedName>
</protein>
<dbReference type="InterPro" id="IPR010255">
    <property type="entry name" value="Haem_peroxidase_sf"/>
</dbReference>
<feature type="binding site" description="axial binding residue" evidence="6">
    <location>
        <position position="550"/>
    </location>
    <ligand>
        <name>heme b</name>
        <dbReference type="ChEBI" id="CHEBI:60344"/>
    </ligand>
    <ligandPart>
        <name>Fe</name>
        <dbReference type="ChEBI" id="CHEBI:18248"/>
    </ligandPart>
</feature>
<organism evidence="7">
    <name type="scientific">Caligus rogercresseyi</name>
    <name type="common">Sea louse</name>
    <dbReference type="NCBI Taxonomy" id="217165"/>
    <lineage>
        <taxon>Eukaryota</taxon>
        <taxon>Metazoa</taxon>
        <taxon>Ecdysozoa</taxon>
        <taxon>Arthropoda</taxon>
        <taxon>Crustacea</taxon>
        <taxon>Multicrustacea</taxon>
        <taxon>Hexanauplia</taxon>
        <taxon>Copepoda</taxon>
        <taxon>Siphonostomatoida</taxon>
        <taxon>Caligidae</taxon>
        <taxon>Caligus</taxon>
    </lineage>
</organism>
<dbReference type="Pfam" id="PF03098">
    <property type="entry name" value="An_peroxidase"/>
    <property type="match status" value="1"/>
</dbReference>
<evidence type="ECO:0000313" key="7">
    <source>
        <dbReference type="EMBL" id="AIZ68326.1"/>
    </source>
</evidence>
<keyword evidence="2" id="KW-0964">Secreted</keyword>
<name>A0A0A7LYX9_CALRO</name>
<keyword evidence="3" id="KW-0560">Oxidoreductase</keyword>
<evidence type="ECO:0000256" key="4">
    <source>
        <dbReference type="ARBA" id="ARBA00022729"/>
    </source>
</evidence>
<keyword evidence="6" id="KW-0479">Metal-binding</keyword>
<dbReference type="PANTHER" id="PTHR11475:SF4">
    <property type="entry name" value="CHORION PEROXIDASE"/>
    <property type="match status" value="1"/>
</dbReference>
<keyword evidence="5" id="KW-0325">Glycoprotein</keyword>
<evidence type="ECO:0000256" key="6">
    <source>
        <dbReference type="PIRSR" id="PIRSR619791-2"/>
    </source>
</evidence>
<dbReference type="InterPro" id="IPR019791">
    <property type="entry name" value="Haem_peroxidase_animal"/>
</dbReference>
<keyword evidence="3" id="KW-0575">Peroxidase</keyword>
<reference evidence="7" key="1">
    <citation type="journal article" date="2015" name="Gene">
        <title>Two novel male-associated peroxinectin genes are downregulated by exposure to delousing drugs in Caligus rogercresseyi.</title>
        <authorList>
            <person name="Nunez-Acuna G."/>
            <person name="Gallardo-Escarate C."/>
        </authorList>
    </citation>
    <scope>NUCLEOTIDE SEQUENCE</scope>
    <source>
        <strain evidence="7">Cr2</strain>
    </source>
</reference>
<dbReference type="GO" id="GO:0004601">
    <property type="term" value="F:peroxidase activity"/>
    <property type="evidence" value="ECO:0007669"/>
    <property type="project" value="UniProtKB-KW"/>
</dbReference>
<keyword evidence="6" id="KW-0408">Iron</keyword>
<dbReference type="GO" id="GO:0020037">
    <property type="term" value="F:heme binding"/>
    <property type="evidence" value="ECO:0007669"/>
    <property type="project" value="InterPro"/>
</dbReference>
<dbReference type="AlphaFoldDB" id="A0A0A7LYX9"/>
<dbReference type="PANTHER" id="PTHR11475">
    <property type="entry name" value="OXIDASE/PEROXIDASE"/>
    <property type="match status" value="1"/>
</dbReference>
<dbReference type="GO" id="GO:0006979">
    <property type="term" value="P:response to oxidative stress"/>
    <property type="evidence" value="ECO:0007669"/>
    <property type="project" value="InterPro"/>
</dbReference>
<dbReference type="CDD" id="cd09823">
    <property type="entry name" value="peroxinectin_like"/>
    <property type="match status" value="1"/>
</dbReference>
<proteinExistence type="evidence at transcript level"/>